<reference evidence="2 3" key="1">
    <citation type="submission" date="2024-06" db="EMBL/GenBank/DDBJ databases">
        <title>A chromosome-level genome assembly of beet webworm, Loxostege sticticalis.</title>
        <authorList>
            <person name="Zhang Y."/>
        </authorList>
    </citation>
    <scope>NUCLEOTIDE SEQUENCE [LARGE SCALE GENOMIC DNA]</scope>
    <source>
        <strain evidence="2">AQ028</strain>
        <tissue evidence="2">Male pupae</tissue>
    </source>
</reference>
<feature type="chain" id="PRO_5044822901" description="UPAR/Ly6 domain-containing protein" evidence="1">
    <location>
        <begin position="20"/>
        <end position="159"/>
    </location>
</feature>
<keyword evidence="1" id="KW-0732">Signal</keyword>
<dbReference type="EMBL" id="JBEDNZ010000006">
    <property type="protein sequence ID" value="KAL0841172.1"/>
    <property type="molecule type" value="Genomic_DNA"/>
</dbReference>
<dbReference type="AlphaFoldDB" id="A0ABD0TDM3"/>
<evidence type="ECO:0000313" key="2">
    <source>
        <dbReference type="EMBL" id="KAL0841172.1"/>
    </source>
</evidence>
<evidence type="ECO:0000313" key="3">
    <source>
        <dbReference type="Proteomes" id="UP001549921"/>
    </source>
</evidence>
<protein>
    <recommendedName>
        <fullName evidence="4">UPAR/Ly6 domain-containing protein</fullName>
    </recommendedName>
</protein>
<sequence>MYFKLLFLVFCALIGTAHCSFRCYACSFSSADADQSCLTITNQTHTVACPYTYCTIVRQEFLDPEGVVASFTRGCEERPAYLNHEVEDFNFRTFFRACTSSLCNIGNGIQSVVGGVLSPRPEYNGENLLVPGTGLPSHAGHVKAASSILLLSVILAYLF</sequence>
<comment type="caution">
    <text evidence="2">The sequence shown here is derived from an EMBL/GenBank/DDBJ whole genome shotgun (WGS) entry which is preliminary data.</text>
</comment>
<feature type="signal peptide" evidence="1">
    <location>
        <begin position="1"/>
        <end position="19"/>
    </location>
</feature>
<organism evidence="2 3">
    <name type="scientific">Loxostege sticticalis</name>
    <name type="common">Beet webworm moth</name>
    <dbReference type="NCBI Taxonomy" id="481309"/>
    <lineage>
        <taxon>Eukaryota</taxon>
        <taxon>Metazoa</taxon>
        <taxon>Ecdysozoa</taxon>
        <taxon>Arthropoda</taxon>
        <taxon>Hexapoda</taxon>
        <taxon>Insecta</taxon>
        <taxon>Pterygota</taxon>
        <taxon>Neoptera</taxon>
        <taxon>Endopterygota</taxon>
        <taxon>Lepidoptera</taxon>
        <taxon>Glossata</taxon>
        <taxon>Ditrysia</taxon>
        <taxon>Pyraloidea</taxon>
        <taxon>Crambidae</taxon>
        <taxon>Pyraustinae</taxon>
        <taxon>Loxostege</taxon>
    </lineage>
</organism>
<evidence type="ECO:0008006" key="4">
    <source>
        <dbReference type="Google" id="ProtNLM"/>
    </source>
</evidence>
<dbReference type="Proteomes" id="UP001549921">
    <property type="component" value="Unassembled WGS sequence"/>
</dbReference>
<gene>
    <name evidence="2" type="ORF">ABMA28_014915</name>
</gene>
<accession>A0ABD0TDM3</accession>
<evidence type="ECO:0000256" key="1">
    <source>
        <dbReference type="SAM" id="SignalP"/>
    </source>
</evidence>
<name>A0ABD0TDM3_LOXSC</name>
<proteinExistence type="predicted"/>